<evidence type="ECO:0000256" key="7">
    <source>
        <dbReference type="RuleBase" id="RU003619"/>
    </source>
</evidence>
<dbReference type="SUPFAM" id="SSF47973">
    <property type="entry name" value="Ribosomal protein S7"/>
    <property type="match status" value="1"/>
</dbReference>
<dbReference type="EMBL" id="LCBN01000038">
    <property type="protein sequence ID" value="KKS12887.1"/>
    <property type="molecule type" value="Genomic_DNA"/>
</dbReference>
<evidence type="ECO:0000313" key="10">
    <source>
        <dbReference type="Proteomes" id="UP000034753"/>
    </source>
</evidence>
<dbReference type="Pfam" id="PF00177">
    <property type="entry name" value="Ribosomal_S7"/>
    <property type="match status" value="1"/>
</dbReference>
<keyword evidence="3 6" id="KW-0694">RNA-binding</keyword>
<dbReference type="InterPro" id="IPR000235">
    <property type="entry name" value="Ribosomal_uS7"/>
</dbReference>
<dbReference type="CDD" id="cd14869">
    <property type="entry name" value="uS7_Bacteria"/>
    <property type="match status" value="1"/>
</dbReference>
<dbReference type="PIRSF" id="PIRSF002122">
    <property type="entry name" value="RPS7p_RPS7a_RPS5e_RPS7o"/>
    <property type="match status" value="1"/>
</dbReference>
<evidence type="ECO:0000256" key="5">
    <source>
        <dbReference type="ARBA" id="ARBA00023274"/>
    </source>
</evidence>
<organism evidence="9 10">
    <name type="scientific">Candidatus Daviesbacteria bacterium GW2011_GWB1_41_5</name>
    <dbReference type="NCBI Taxonomy" id="1618429"/>
    <lineage>
        <taxon>Bacteria</taxon>
        <taxon>Candidatus Daviesiibacteriota</taxon>
    </lineage>
</organism>
<dbReference type="GO" id="GO:0015935">
    <property type="term" value="C:small ribosomal subunit"/>
    <property type="evidence" value="ECO:0007669"/>
    <property type="project" value="InterPro"/>
</dbReference>
<evidence type="ECO:0000256" key="4">
    <source>
        <dbReference type="ARBA" id="ARBA00022980"/>
    </source>
</evidence>
<dbReference type="InterPro" id="IPR005717">
    <property type="entry name" value="Ribosomal_uS7_bac/org-type"/>
</dbReference>
<dbReference type="GO" id="GO:0000049">
    <property type="term" value="F:tRNA binding"/>
    <property type="evidence" value="ECO:0007669"/>
    <property type="project" value="UniProtKB-UniRule"/>
</dbReference>
<dbReference type="HAMAP" id="MF_00480_B">
    <property type="entry name" value="Ribosomal_uS7_B"/>
    <property type="match status" value="1"/>
</dbReference>
<keyword evidence="4 6" id="KW-0689">Ribosomal protein</keyword>
<dbReference type="InterPro" id="IPR036823">
    <property type="entry name" value="Ribosomal_uS7_dom_sf"/>
</dbReference>
<dbReference type="GO" id="GO:0006412">
    <property type="term" value="P:translation"/>
    <property type="evidence" value="ECO:0007669"/>
    <property type="project" value="UniProtKB-UniRule"/>
</dbReference>
<comment type="caution">
    <text evidence="9">The sequence shown here is derived from an EMBL/GenBank/DDBJ whole genome shotgun (WGS) entry which is preliminary data.</text>
</comment>
<evidence type="ECO:0000256" key="1">
    <source>
        <dbReference type="ARBA" id="ARBA00007151"/>
    </source>
</evidence>
<comment type="similarity">
    <text evidence="1 6 7">Belongs to the universal ribosomal protein uS7 family.</text>
</comment>
<dbReference type="FunFam" id="1.10.455.10:FF:000001">
    <property type="entry name" value="30S ribosomal protein S7"/>
    <property type="match status" value="1"/>
</dbReference>
<dbReference type="NCBIfam" id="TIGR01029">
    <property type="entry name" value="rpsG_bact"/>
    <property type="match status" value="1"/>
</dbReference>
<accession>A0A0G0WLB1</accession>
<evidence type="ECO:0000256" key="6">
    <source>
        <dbReference type="HAMAP-Rule" id="MF_00480"/>
    </source>
</evidence>
<reference evidence="9 10" key="1">
    <citation type="journal article" date="2015" name="Nature">
        <title>rRNA introns, odd ribosomes, and small enigmatic genomes across a large radiation of phyla.</title>
        <authorList>
            <person name="Brown C.T."/>
            <person name="Hug L.A."/>
            <person name="Thomas B.C."/>
            <person name="Sharon I."/>
            <person name="Castelle C.J."/>
            <person name="Singh A."/>
            <person name="Wilkins M.J."/>
            <person name="Williams K.H."/>
            <person name="Banfield J.F."/>
        </authorList>
    </citation>
    <scope>NUCLEOTIDE SEQUENCE [LARGE SCALE GENOMIC DNA]</scope>
</reference>
<dbReference type="Proteomes" id="UP000034753">
    <property type="component" value="Unassembled WGS sequence"/>
</dbReference>
<keyword evidence="5 6" id="KW-0687">Ribonucleoprotein</keyword>
<evidence type="ECO:0000256" key="2">
    <source>
        <dbReference type="ARBA" id="ARBA00022730"/>
    </source>
</evidence>
<proteinExistence type="inferred from homology"/>
<dbReference type="InterPro" id="IPR020606">
    <property type="entry name" value="Ribosomal_uS7_CS"/>
</dbReference>
<evidence type="ECO:0000313" key="9">
    <source>
        <dbReference type="EMBL" id="KKS12887.1"/>
    </source>
</evidence>
<sequence>MPRAGKITRRTLPPDPIYNSVLVSRFINRVMKDGKKTVAQKLVYSALSEIEKGGKNPLNIFETAVNNVMPRMEVRPRRIGGASYQIPVEVRGDRREALAIRWIIEAAMKRPNKEYHSFSGKLAVEFLDAAEGKGLAIKKKEDTLRAAEANKAFAHFRF</sequence>
<dbReference type="PATRIC" id="fig|1618429.3.peg.761"/>
<dbReference type="PANTHER" id="PTHR11205">
    <property type="entry name" value="RIBOSOMAL PROTEIN S7"/>
    <property type="match status" value="1"/>
</dbReference>
<dbReference type="GO" id="GO:0019843">
    <property type="term" value="F:rRNA binding"/>
    <property type="evidence" value="ECO:0007669"/>
    <property type="project" value="UniProtKB-UniRule"/>
</dbReference>
<comment type="subunit">
    <text evidence="6">Part of the 30S ribosomal subunit. Contacts proteins S9 and S11.</text>
</comment>
<protein>
    <recommendedName>
        <fullName evidence="6">Small ribosomal subunit protein uS7</fullName>
    </recommendedName>
</protein>
<dbReference type="GO" id="GO:0003735">
    <property type="term" value="F:structural constituent of ribosome"/>
    <property type="evidence" value="ECO:0007669"/>
    <property type="project" value="InterPro"/>
</dbReference>
<dbReference type="AlphaFoldDB" id="A0A0G0WLB1"/>
<dbReference type="PROSITE" id="PS00052">
    <property type="entry name" value="RIBOSOMAL_S7"/>
    <property type="match status" value="1"/>
</dbReference>
<evidence type="ECO:0000256" key="3">
    <source>
        <dbReference type="ARBA" id="ARBA00022884"/>
    </source>
</evidence>
<feature type="domain" description="Small ribosomal subunit protein uS7" evidence="8">
    <location>
        <begin position="3"/>
        <end position="151"/>
    </location>
</feature>
<dbReference type="Gene3D" id="1.10.455.10">
    <property type="entry name" value="Ribosomal protein S7 domain"/>
    <property type="match status" value="1"/>
</dbReference>
<name>A0A0G0WLB1_9BACT</name>
<comment type="function">
    <text evidence="6">One of the primary rRNA binding proteins, it binds directly to 16S rRNA where it nucleates assembly of the head domain of the 30S subunit. Is located at the subunit interface close to the decoding center, probably blocks exit of the E-site tRNA.</text>
</comment>
<keyword evidence="2 6" id="KW-0699">rRNA-binding</keyword>
<dbReference type="InterPro" id="IPR023798">
    <property type="entry name" value="Ribosomal_uS7_dom"/>
</dbReference>
<evidence type="ECO:0000259" key="8">
    <source>
        <dbReference type="Pfam" id="PF00177"/>
    </source>
</evidence>
<keyword evidence="6" id="KW-0820">tRNA-binding</keyword>
<gene>
    <name evidence="6" type="primary">rpsG</name>
    <name evidence="9" type="ORF">UU67_C0038G0004</name>
</gene>